<sequence length="550" mass="58755">MKLRVLLASALLLPACAARRASPPPSAEPTSAPVSAPAPASEPPSAPVATAPPAPEPASPPVAALPPAPEFTVAPPTALQRETGPIGTRHPILFQRAAKDGRWLIACQAREDTNGDGKLEVIFGRHGDTFGDRLAPYLFLEPGEGERLDDFLAADPTGRYLVVVRGGSLRLLDTYTRADTELSPPESIPESTAPSTSLPVSFSRDGQRLLLVTLSGPEKQATASVLHLSDGTRREVPHGPGLLGHASLDPEGRWVRFGVVTQDTDGDGQLTWPRALTSLSSRYCRGPIMSYSNHGQEGDTATWLLRRVDGGPLVPAEGVLQPLGDALLRQGEQGEVFVEHASGQRTEWVPASCRANVLHVDAAREQVLVACTAQGNALELHGAQVHQPLGISSGYAGQPTPSRAPPRLFTVTPASPDGEGPSTSNQSVVDLETRTVHPMRGEVLYTEGTRLLVQREAGRENQGRHLWFVDTATGERRELGKQRGYGLAAAGRFIFAEGLLVDMSTGSLVKKVPEDVQTLDTQGRMVLDRFALSRTVPLGPLQWTPAVRSR</sequence>
<organism evidence="3 4">
    <name type="scientific">Archangium gephyra</name>
    <dbReference type="NCBI Taxonomy" id="48"/>
    <lineage>
        <taxon>Bacteria</taxon>
        <taxon>Pseudomonadati</taxon>
        <taxon>Myxococcota</taxon>
        <taxon>Myxococcia</taxon>
        <taxon>Myxococcales</taxon>
        <taxon>Cystobacterineae</taxon>
        <taxon>Archangiaceae</taxon>
        <taxon>Archangium</taxon>
    </lineage>
</organism>
<feature type="signal peptide" evidence="2">
    <location>
        <begin position="1"/>
        <end position="17"/>
    </location>
</feature>
<dbReference type="Proteomes" id="UP000256345">
    <property type="component" value="Unassembled WGS sequence"/>
</dbReference>
<evidence type="ECO:0000256" key="2">
    <source>
        <dbReference type="SAM" id="SignalP"/>
    </source>
</evidence>
<evidence type="ECO:0000256" key="1">
    <source>
        <dbReference type="SAM" id="MobiDB-lite"/>
    </source>
</evidence>
<feature type="region of interest" description="Disordered" evidence="1">
    <location>
        <begin position="19"/>
        <end position="73"/>
    </location>
</feature>
<dbReference type="PANTHER" id="PTHR48125">
    <property type="entry name" value="LP07818P1"/>
    <property type="match status" value="1"/>
</dbReference>
<feature type="compositionally biased region" description="Pro residues" evidence="1">
    <location>
        <begin position="40"/>
        <end position="69"/>
    </location>
</feature>
<evidence type="ECO:0000313" key="4">
    <source>
        <dbReference type="Proteomes" id="UP000256345"/>
    </source>
</evidence>
<accession>A0ABX9K135</accession>
<keyword evidence="4" id="KW-1185">Reference proteome</keyword>
<evidence type="ECO:0000313" key="3">
    <source>
        <dbReference type="EMBL" id="REG31108.1"/>
    </source>
</evidence>
<dbReference type="SUPFAM" id="SSF82171">
    <property type="entry name" value="DPP6 N-terminal domain-like"/>
    <property type="match status" value="1"/>
</dbReference>
<gene>
    <name evidence="3" type="ORF">ATI61_106578</name>
</gene>
<feature type="compositionally biased region" description="Low complexity" evidence="1">
    <location>
        <begin position="28"/>
        <end position="39"/>
    </location>
</feature>
<feature type="compositionally biased region" description="Polar residues" evidence="1">
    <location>
        <begin position="189"/>
        <end position="200"/>
    </location>
</feature>
<keyword evidence="2" id="KW-0732">Signal</keyword>
<feature type="chain" id="PRO_5045581246" evidence="2">
    <location>
        <begin position="18"/>
        <end position="550"/>
    </location>
</feature>
<protein>
    <submittedName>
        <fullName evidence="3">Uncharacterized protein</fullName>
    </submittedName>
</protein>
<comment type="caution">
    <text evidence="3">The sequence shown here is derived from an EMBL/GenBank/DDBJ whole genome shotgun (WGS) entry which is preliminary data.</text>
</comment>
<dbReference type="PANTHER" id="PTHR48125:SF12">
    <property type="entry name" value="AT HOOK TRANSCRIPTION FACTOR FAMILY-RELATED"/>
    <property type="match status" value="1"/>
</dbReference>
<dbReference type="EMBL" id="QUMU01000006">
    <property type="protein sequence ID" value="REG31108.1"/>
    <property type="molecule type" value="Genomic_DNA"/>
</dbReference>
<reference evidence="3 4" key="1">
    <citation type="submission" date="2018-08" db="EMBL/GenBank/DDBJ databases">
        <title>Genomic Encyclopedia of Archaeal and Bacterial Type Strains, Phase II (KMG-II): from individual species to whole genera.</title>
        <authorList>
            <person name="Goeker M."/>
        </authorList>
    </citation>
    <scope>NUCLEOTIDE SEQUENCE [LARGE SCALE GENOMIC DNA]</scope>
    <source>
        <strain evidence="3 4">DSM 2261</strain>
    </source>
</reference>
<proteinExistence type="predicted"/>
<name>A0ABX9K135_9BACT</name>
<feature type="region of interest" description="Disordered" evidence="1">
    <location>
        <begin position="180"/>
        <end position="201"/>
    </location>
</feature>